<keyword evidence="1" id="KW-1133">Transmembrane helix</keyword>
<feature type="transmembrane region" description="Helical" evidence="1">
    <location>
        <begin position="88"/>
        <end position="106"/>
    </location>
</feature>
<dbReference type="PATRIC" id="fig|1227739.3.peg.2349"/>
<accession>W8EYQ8</accession>
<keyword evidence="1" id="KW-0472">Membrane</keyword>
<sequence length="109" mass="12188">MCPDCFPAGVSGFPSWWEYEAFAQQLPRKPLTLLPAASDPVVRYACPTCREVWVLSEPEGAWRGYFLPEPAAAVYTQRLMMGDKARRLGCFGLLLAAALYAGWRWLCVA</sequence>
<dbReference type="EMBL" id="CP007145">
    <property type="protein sequence ID" value="AHJ97738.1"/>
    <property type="molecule type" value="Genomic_DNA"/>
</dbReference>
<dbReference type="KEGG" id="hsw:Hsw_2143"/>
<evidence type="ECO:0000313" key="3">
    <source>
        <dbReference type="Proteomes" id="UP000019423"/>
    </source>
</evidence>
<evidence type="ECO:0000256" key="1">
    <source>
        <dbReference type="SAM" id="Phobius"/>
    </source>
</evidence>
<dbReference type="HOGENOM" id="CLU_2180265_0_0_10"/>
<dbReference type="RefSeq" id="WP_044002089.1">
    <property type="nucleotide sequence ID" value="NZ_CP007145.1"/>
</dbReference>
<reference evidence="2 3" key="1">
    <citation type="submission" date="2014-01" db="EMBL/GenBank/DDBJ databases">
        <title>Complete genome sequence of ionizing-radiation resistance bacterium Hymenobacter swuensis DY53.</title>
        <authorList>
            <person name="Jung J.-H."/>
            <person name="Jeong S.-W."/>
            <person name="Joe M.-H."/>
            <person name="Cho y.-j."/>
            <person name="Kim M.-K."/>
            <person name="Lim S.-Y."/>
        </authorList>
    </citation>
    <scope>NUCLEOTIDE SEQUENCE [LARGE SCALE GENOMIC DNA]</scope>
    <source>
        <strain evidence="2 3">DY53</strain>
    </source>
</reference>
<dbReference type="OrthoDB" id="1448523at2"/>
<keyword evidence="3" id="KW-1185">Reference proteome</keyword>
<dbReference type="STRING" id="1227739.Hsw_2143"/>
<evidence type="ECO:0000313" key="2">
    <source>
        <dbReference type="EMBL" id="AHJ97738.1"/>
    </source>
</evidence>
<proteinExistence type="predicted"/>
<gene>
    <name evidence="2" type="ORF">Hsw_2143</name>
</gene>
<organism evidence="2 3">
    <name type="scientific">Hymenobacter swuensis DY53</name>
    <dbReference type="NCBI Taxonomy" id="1227739"/>
    <lineage>
        <taxon>Bacteria</taxon>
        <taxon>Pseudomonadati</taxon>
        <taxon>Bacteroidota</taxon>
        <taxon>Cytophagia</taxon>
        <taxon>Cytophagales</taxon>
        <taxon>Hymenobacteraceae</taxon>
        <taxon>Hymenobacter</taxon>
    </lineage>
</organism>
<keyword evidence="1" id="KW-0812">Transmembrane</keyword>
<name>W8EYQ8_9BACT</name>
<protein>
    <submittedName>
        <fullName evidence="2">Uncharacterized protein</fullName>
    </submittedName>
</protein>
<dbReference type="AlphaFoldDB" id="W8EYQ8"/>
<dbReference type="Proteomes" id="UP000019423">
    <property type="component" value="Chromosome"/>
</dbReference>